<accession>A0ABT3VH12</accession>
<dbReference type="NCBIfam" id="NF047561">
    <property type="entry name" value="orf58_phage_fam"/>
    <property type="match status" value="1"/>
</dbReference>
<sequence>MARFDRVYRLLVGRPGQKGVEIAPPLRVKFEVSKDTGEAPNQIRISVWNLSPHTREAIVEPDNVVALYAGYAQEEGALLLAYGTVVHGASSFQGAEIVTELEVLDGFTQIRDSVVSLGCGAGAQARLIIEDVAYQMDLPLVMAQDIPDRVWQNGFSFYGAARVALHKVVQGSGLEYSIQNGELQVIERCGTTPRKGFVLSSESGLLGNPERIRQSAKEKAVSKGGAPARSERQQADGWRVTSLLLPSLNPGDLVKLESRQVQDWFRVESLKHTGDWNGSGHWQTTIELLDRHAAPKEKDSS</sequence>
<proteinExistence type="predicted"/>
<name>A0ABT3VH12_9BURK</name>
<reference evidence="1 2" key="1">
    <citation type="submission" date="2022-11" db="EMBL/GenBank/DDBJ databases">
        <title>Biodiversity and phylogenetic relationships of bacteria.</title>
        <authorList>
            <person name="Machado R.A.R."/>
            <person name="Bhat A."/>
            <person name="Loulou A."/>
            <person name="Kallel S."/>
        </authorList>
    </citation>
    <scope>NUCLEOTIDE SEQUENCE [LARGE SCALE GENOMIC DNA]</scope>
    <source>
        <strain evidence="1 2">DSM 13975</strain>
    </source>
</reference>
<organism evidence="1 2">
    <name type="scientific">Alcaligenes parafaecalis</name>
    <dbReference type="NCBI Taxonomy" id="171260"/>
    <lineage>
        <taxon>Bacteria</taxon>
        <taxon>Pseudomonadati</taxon>
        <taxon>Pseudomonadota</taxon>
        <taxon>Betaproteobacteria</taxon>
        <taxon>Burkholderiales</taxon>
        <taxon>Alcaligenaceae</taxon>
        <taxon>Alcaligenes</taxon>
    </lineage>
</organism>
<dbReference type="EMBL" id="JAPKNA010000001">
    <property type="protein sequence ID" value="MCX5462787.1"/>
    <property type="molecule type" value="Genomic_DNA"/>
</dbReference>
<keyword evidence="2" id="KW-1185">Reference proteome</keyword>
<dbReference type="Proteomes" id="UP001209916">
    <property type="component" value="Unassembled WGS sequence"/>
</dbReference>
<evidence type="ECO:0000313" key="1">
    <source>
        <dbReference type="EMBL" id="MCX5462787.1"/>
    </source>
</evidence>
<dbReference type="RefSeq" id="WP_266119893.1">
    <property type="nucleotide sequence ID" value="NZ_JAPKNA010000001.1"/>
</dbReference>
<protein>
    <recommendedName>
        <fullName evidence="3">Phage tail protein</fullName>
    </recommendedName>
</protein>
<gene>
    <name evidence="1" type="ORF">OSH09_01230</name>
</gene>
<evidence type="ECO:0008006" key="3">
    <source>
        <dbReference type="Google" id="ProtNLM"/>
    </source>
</evidence>
<comment type="caution">
    <text evidence="1">The sequence shown here is derived from an EMBL/GenBank/DDBJ whole genome shotgun (WGS) entry which is preliminary data.</text>
</comment>
<evidence type="ECO:0000313" key="2">
    <source>
        <dbReference type="Proteomes" id="UP001209916"/>
    </source>
</evidence>